<feature type="compositionally biased region" description="Polar residues" evidence="1">
    <location>
        <begin position="355"/>
        <end position="374"/>
    </location>
</feature>
<evidence type="ECO:0000313" key="2">
    <source>
        <dbReference type="Proteomes" id="UP000050640"/>
    </source>
</evidence>
<name>A0A158Q8G1_9BILA</name>
<feature type="region of interest" description="Disordered" evidence="1">
    <location>
        <begin position="348"/>
        <end position="377"/>
    </location>
</feature>
<proteinExistence type="predicted"/>
<dbReference type="WBParaSite" id="EEL_0000748001-mRNA-1">
    <property type="protein sequence ID" value="EEL_0000748001-mRNA-1"/>
    <property type="gene ID" value="EEL_0000748001"/>
</dbReference>
<accession>A0A158Q8G1</accession>
<dbReference type="AlphaFoldDB" id="A0A158Q8G1"/>
<sequence>MEKKTSSGIFVVVPVDSSNLICAFTVAELALYVAYQSIAVFFVITGCLAVDFQQTGDRIQSVSFSFKVPNTRCLKKSELIMSPVKRNFSDTDLKPPVRAVIRSGSASNVLENAVLERAKTTLISKLASDGNSAQDSSCGKNSNTSECILKSNLLSSCSWNPKKRKIEGKADAKSPIKLKKKVDPKKRALVGKTISMTPSAATNDKVGRNGNKRFPGVVCSSSLAAALNRQSEYAIIRGMFGCHNKKKMNCTLQKPNGVESQNYSAVETNFLCRITPMLMRWEKLAMKTRSVFLKNRREKMLKDRLKKYSVVAPKSHLDNSEKLDAKKTAVPKFNQDFPDLFSNSVNKKEVEQRETSCGSNDSMTLAEKSTSSKKNSNHEISEFVIQGTKETSFCSPNEILLLTATNGSSQKVMNNKSDVKELPFNGVTRDPEEIAVTKEVEYLVEKALRQSGSSSCFRIDQDLRKNASDNVQECRNFGMTNDSEKLRKMWALVAEESSLTNSLKNISAKINKIKTDLYAFSNESSQISKRLDEVRILKDQLLHNSECKFYLNFKLRTKVLIRLMSAVEWFDSNIFSHGYSVDWLHWGQLLLLETGNRVKNWMNSYDSFIYFLVSSNRFLKIMMIHLARVYREVHIQFVERGQIGNKMILLVKHISSSTGKERHQESKQY</sequence>
<organism evidence="2 3">
    <name type="scientific">Elaeophora elaphi</name>
    <dbReference type="NCBI Taxonomy" id="1147741"/>
    <lineage>
        <taxon>Eukaryota</taxon>
        <taxon>Metazoa</taxon>
        <taxon>Ecdysozoa</taxon>
        <taxon>Nematoda</taxon>
        <taxon>Chromadorea</taxon>
        <taxon>Rhabditida</taxon>
        <taxon>Spirurina</taxon>
        <taxon>Spiruromorpha</taxon>
        <taxon>Filarioidea</taxon>
        <taxon>Onchocercidae</taxon>
        <taxon>Elaeophora</taxon>
    </lineage>
</organism>
<protein>
    <submittedName>
        <fullName evidence="3">CaM_binding domain-containing protein</fullName>
    </submittedName>
</protein>
<evidence type="ECO:0000256" key="1">
    <source>
        <dbReference type="SAM" id="MobiDB-lite"/>
    </source>
</evidence>
<keyword evidence="2" id="KW-1185">Reference proteome</keyword>
<evidence type="ECO:0000313" key="3">
    <source>
        <dbReference type="WBParaSite" id="EEL_0000748001-mRNA-1"/>
    </source>
</evidence>
<reference evidence="3" key="1">
    <citation type="submission" date="2016-04" db="UniProtKB">
        <authorList>
            <consortium name="WormBaseParasite"/>
        </authorList>
    </citation>
    <scope>IDENTIFICATION</scope>
</reference>
<dbReference type="Proteomes" id="UP000050640">
    <property type="component" value="Unplaced"/>
</dbReference>